<organism evidence="2 3">
    <name type="scientific">Ruegeria sediminis</name>
    <dbReference type="NCBI Taxonomy" id="2583820"/>
    <lineage>
        <taxon>Bacteria</taxon>
        <taxon>Pseudomonadati</taxon>
        <taxon>Pseudomonadota</taxon>
        <taxon>Alphaproteobacteria</taxon>
        <taxon>Rhodobacterales</taxon>
        <taxon>Roseobacteraceae</taxon>
        <taxon>Ruegeria</taxon>
    </lineage>
</organism>
<reference evidence="2 3" key="1">
    <citation type="submission" date="2019-05" db="EMBL/GenBank/DDBJ databases">
        <title>Ruegeria sp. nov., isolated from tidal flat.</title>
        <authorList>
            <person name="Kim W."/>
        </authorList>
    </citation>
    <scope>NUCLEOTIDE SEQUENCE [LARGE SCALE GENOMIC DNA]</scope>
    <source>
        <strain evidence="2 3">CAU 1488</strain>
    </source>
</reference>
<dbReference type="EMBL" id="VCPD01000003">
    <property type="protein sequence ID" value="TMV08088.1"/>
    <property type="molecule type" value="Genomic_DNA"/>
</dbReference>
<gene>
    <name evidence="2" type="ORF">FGK63_10860</name>
</gene>
<feature type="compositionally biased region" description="Basic and acidic residues" evidence="1">
    <location>
        <begin position="1"/>
        <end position="10"/>
    </location>
</feature>
<feature type="region of interest" description="Disordered" evidence="1">
    <location>
        <begin position="1"/>
        <end position="28"/>
    </location>
</feature>
<accession>A0ABY2X005</accession>
<sequence>MDPAPRKPQLEDALSIPVVTQSGDDPAGQDAFEKGRHLARQEKWCELAAEIRCADAARATAPGGIPVAELLAFGARSDVVLAVEQALSDKQPKHHATLTEGISELEFVLREHHDDPVIALIVALAHIDIAWIWRGTGWENVIHQINRERCAAHFDRAAQILPVCRAAFPDSPLVTSASCSLLAGQRSPGVKVADEYERLIALDPCNHRYMRAMGNHLLPRWFGSYDELELEARRAASLTHKTWGAGGYTWVLFDAIALDEMACARVDVEFFLDGLRDIVKRRPDQEMINLLAAYCSITLQQGFGLDEEADLVRTQLCEAADWLIRDHLTELHPLIWAHAADGFNNSARVNSPDRFAARGRKQALQVIAALFRDELRNGQRVIFTPSGPRVTAN</sequence>
<dbReference type="Proteomes" id="UP001193035">
    <property type="component" value="Unassembled WGS sequence"/>
</dbReference>
<proteinExistence type="predicted"/>
<keyword evidence="3" id="KW-1185">Reference proteome</keyword>
<evidence type="ECO:0000256" key="1">
    <source>
        <dbReference type="SAM" id="MobiDB-lite"/>
    </source>
</evidence>
<name>A0ABY2X005_9RHOB</name>
<protein>
    <submittedName>
        <fullName evidence="2">Uncharacterized protein</fullName>
    </submittedName>
</protein>
<evidence type="ECO:0000313" key="2">
    <source>
        <dbReference type="EMBL" id="TMV08088.1"/>
    </source>
</evidence>
<evidence type="ECO:0000313" key="3">
    <source>
        <dbReference type="Proteomes" id="UP001193035"/>
    </source>
</evidence>
<comment type="caution">
    <text evidence="2">The sequence shown here is derived from an EMBL/GenBank/DDBJ whole genome shotgun (WGS) entry which is preliminary data.</text>
</comment>